<protein>
    <submittedName>
        <fullName evidence="1">Uncharacterized protein</fullName>
    </submittedName>
</protein>
<accession>A0A3G5A3L4</accession>
<gene>
    <name evidence="1" type="ORF">Gaeavirus7_6</name>
</gene>
<dbReference type="EMBL" id="MK072205">
    <property type="protein sequence ID" value="AYV80049.1"/>
    <property type="molecule type" value="Genomic_DNA"/>
</dbReference>
<sequence length="40" mass="4612">MSKLKTVVSILNTTDYTSVHHIKMFNNFKSDKDCYGICKT</sequence>
<proteinExistence type="predicted"/>
<reference evidence="1" key="1">
    <citation type="submission" date="2018-10" db="EMBL/GenBank/DDBJ databases">
        <title>Hidden diversity of soil giant viruses.</title>
        <authorList>
            <person name="Schulz F."/>
            <person name="Alteio L."/>
            <person name="Goudeau D."/>
            <person name="Ryan E.M."/>
            <person name="Malmstrom R.R."/>
            <person name="Blanchard J."/>
            <person name="Woyke T."/>
        </authorList>
    </citation>
    <scope>NUCLEOTIDE SEQUENCE</scope>
    <source>
        <strain evidence="1">GAV1</strain>
    </source>
</reference>
<organism evidence="1">
    <name type="scientific">Gaeavirus sp</name>
    <dbReference type="NCBI Taxonomy" id="2487767"/>
    <lineage>
        <taxon>Viruses</taxon>
        <taxon>Varidnaviria</taxon>
        <taxon>Bamfordvirae</taxon>
        <taxon>Nucleocytoviricota</taxon>
        <taxon>Megaviricetes</taxon>
        <taxon>Imitervirales</taxon>
        <taxon>Mimiviridae</taxon>
        <taxon>Klosneuvirinae</taxon>
    </lineage>
</organism>
<evidence type="ECO:0000313" key="1">
    <source>
        <dbReference type="EMBL" id="AYV80049.1"/>
    </source>
</evidence>
<name>A0A3G5A3L4_9VIRU</name>